<protein>
    <recommendedName>
        <fullName evidence="11">Uridylate-specific endoribonuclease</fullName>
        <ecNumber evidence="11">4.6.1.-</ecNumber>
    </recommendedName>
</protein>
<evidence type="ECO:0000256" key="10">
    <source>
        <dbReference type="ARBA" id="ARBA00023239"/>
    </source>
</evidence>
<dbReference type="Proteomes" id="UP001249851">
    <property type="component" value="Unassembled WGS sequence"/>
</dbReference>
<proteinExistence type="inferred from homology"/>
<dbReference type="GO" id="GO:0016829">
    <property type="term" value="F:lyase activity"/>
    <property type="evidence" value="ECO:0007669"/>
    <property type="project" value="UniProtKB-KW"/>
</dbReference>
<dbReference type="PANTHER" id="PTHR12439">
    <property type="entry name" value="PLACENTAL PROTEIN 11-RELATED"/>
    <property type="match status" value="1"/>
</dbReference>
<comment type="cofactor">
    <cofactor evidence="1 11">
        <name>Mn(2+)</name>
        <dbReference type="ChEBI" id="CHEBI:29035"/>
    </cofactor>
</comment>
<evidence type="ECO:0000313" key="14">
    <source>
        <dbReference type="Proteomes" id="UP001249851"/>
    </source>
</evidence>
<name>A0AAD9QJY7_ACRCE</name>
<evidence type="ECO:0000256" key="6">
    <source>
        <dbReference type="ARBA" id="ARBA00022759"/>
    </source>
</evidence>
<dbReference type="GO" id="GO:0004521">
    <property type="term" value="F:RNA endonuclease activity"/>
    <property type="evidence" value="ECO:0007669"/>
    <property type="project" value="UniProtKB-UniRule"/>
</dbReference>
<organism evidence="13 14">
    <name type="scientific">Acropora cervicornis</name>
    <name type="common">Staghorn coral</name>
    <dbReference type="NCBI Taxonomy" id="6130"/>
    <lineage>
        <taxon>Eukaryota</taxon>
        <taxon>Metazoa</taxon>
        <taxon>Cnidaria</taxon>
        <taxon>Anthozoa</taxon>
        <taxon>Hexacorallia</taxon>
        <taxon>Scleractinia</taxon>
        <taxon>Astrocoeniina</taxon>
        <taxon>Acroporidae</taxon>
        <taxon>Acropora</taxon>
    </lineage>
</organism>
<evidence type="ECO:0000256" key="3">
    <source>
        <dbReference type="ARBA" id="ARBA00011245"/>
    </source>
</evidence>
<keyword evidence="14" id="KW-1185">Reference proteome</keyword>
<dbReference type="GO" id="GO:0003723">
    <property type="term" value="F:RNA binding"/>
    <property type="evidence" value="ECO:0007669"/>
    <property type="project" value="UniProtKB-UniRule"/>
</dbReference>
<keyword evidence="4 11" id="KW-0540">Nuclease</keyword>
<feature type="domain" description="EndoU" evidence="12">
    <location>
        <begin position="8"/>
        <end position="293"/>
    </location>
</feature>
<evidence type="ECO:0000256" key="7">
    <source>
        <dbReference type="ARBA" id="ARBA00022801"/>
    </source>
</evidence>
<keyword evidence="8 11" id="KW-0694">RNA-binding</keyword>
<comment type="caution">
    <text evidence="13">The sequence shown here is derived from an EMBL/GenBank/DDBJ whole genome shotgun (WGS) entry which is preliminary data.</text>
</comment>
<dbReference type="InterPro" id="IPR039787">
    <property type="entry name" value="ENDOU"/>
</dbReference>
<dbReference type="EC" id="4.6.1.-" evidence="11"/>
<evidence type="ECO:0000256" key="1">
    <source>
        <dbReference type="ARBA" id="ARBA00001936"/>
    </source>
</evidence>
<dbReference type="InterPro" id="IPR037227">
    <property type="entry name" value="EndoU-like"/>
</dbReference>
<accession>A0AAD9QJY7</accession>
<dbReference type="GO" id="GO:0046872">
    <property type="term" value="F:metal ion binding"/>
    <property type="evidence" value="ECO:0007669"/>
    <property type="project" value="UniProtKB-UniRule"/>
</dbReference>
<evidence type="ECO:0000256" key="11">
    <source>
        <dbReference type="RuleBase" id="RU367085"/>
    </source>
</evidence>
<comment type="catalytic activity">
    <reaction evidence="11">
        <text>ribonucleotidyl-uridine-RNA = a 5'-end dephospho-uridine-RNA + a 3'-end 2',3'-cyclophospho-ribonucleotide-RNA</text>
        <dbReference type="Rhea" id="RHEA:67792"/>
        <dbReference type="Rhea" id="RHEA-COMP:10464"/>
        <dbReference type="Rhea" id="RHEA-COMP:17354"/>
        <dbReference type="Rhea" id="RHEA-COMP:17356"/>
        <dbReference type="ChEBI" id="CHEBI:83064"/>
        <dbReference type="ChEBI" id="CHEBI:173117"/>
        <dbReference type="ChEBI" id="CHEBI:173224"/>
    </reaction>
</comment>
<keyword evidence="7 11" id="KW-0378">Hydrolase</keyword>
<dbReference type="PROSITE" id="PS51959">
    <property type="entry name" value="ENDOU"/>
    <property type="match status" value="1"/>
</dbReference>
<evidence type="ECO:0000256" key="4">
    <source>
        <dbReference type="ARBA" id="ARBA00022722"/>
    </source>
</evidence>
<evidence type="ECO:0000256" key="9">
    <source>
        <dbReference type="ARBA" id="ARBA00023211"/>
    </source>
</evidence>
<dbReference type="AlphaFoldDB" id="A0AAD9QJY7"/>
<evidence type="ECO:0000256" key="2">
    <source>
        <dbReference type="ARBA" id="ARBA00010168"/>
    </source>
</evidence>
<keyword evidence="5 11" id="KW-0479">Metal-binding</keyword>
<keyword evidence="10" id="KW-0456">Lyase</keyword>
<dbReference type="CDD" id="cd21159">
    <property type="entry name" value="XendoU"/>
    <property type="match status" value="1"/>
</dbReference>
<dbReference type="PANTHER" id="PTHR12439:SF11">
    <property type="entry name" value="URIDYLATE-SPECIFIC ENDORIBONUCLEASE"/>
    <property type="match status" value="1"/>
</dbReference>
<dbReference type="EMBL" id="JARQWQ010000029">
    <property type="protein sequence ID" value="KAK2562300.1"/>
    <property type="molecule type" value="Genomic_DNA"/>
</dbReference>
<gene>
    <name evidence="13" type="ORF">P5673_014571</name>
</gene>
<evidence type="ECO:0000259" key="12">
    <source>
        <dbReference type="PROSITE" id="PS51959"/>
    </source>
</evidence>
<evidence type="ECO:0000256" key="5">
    <source>
        <dbReference type="ARBA" id="ARBA00022723"/>
    </source>
</evidence>
<dbReference type="InterPro" id="IPR018998">
    <property type="entry name" value="EndoU_C"/>
</dbReference>
<sequence>MFIRSFDTHPELSALCNQMWDVDKNRLTPGVHYRIDPQGRTRYNSTVDHAKDPLFSYVDPEVFKRETYARFIALLDNYESEGGHGEVVTQHEIRENQCFIDAIYETEPMKIAHKYLAEKGLMPGDRPGFKKALYNLWFKLYRRTKGVRQLDSSAFEHVFVGETRNKGDVIGFHNWIQFYLQEKRGLVDYRGFFPSRRLEMSKGVNLTLQKRHISSEEESYNQLITIQFTWKGDIKPIGSSFIGTSPEFEMALYTVCFLVGEKKDVCLEIDDYDVIVKVHSMGPYLGTCYPLIP</sequence>
<keyword evidence="9 11" id="KW-0464">Manganese</keyword>
<reference evidence="13" key="2">
    <citation type="journal article" date="2023" name="Science">
        <title>Genomic signatures of disease resistance in endangered staghorn corals.</title>
        <authorList>
            <person name="Vollmer S.V."/>
            <person name="Selwyn J.D."/>
            <person name="Despard B.A."/>
            <person name="Roesel C.L."/>
        </authorList>
    </citation>
    <scope>NUCLEOTIDE SEQUENCE</scope>
    <source>
        <strain evidence="13">K2</strain>
    </source>
</reference>
<comment type="subunit">
    <text evidence="3 11">Monomer.</text>
</comment>
<comment type="similarity">
    <text evidence="2 11">Belongs to the ENDOU family.</text>
</comment>
<dbReference type="Pfam" id="PF09412">
    <property type="entry name" value="XendoU"/>
    <property type="match status" value="1"/>
</dbReference>
<evidence type="ECO:0000256" key="8">
    <source>
        <dbReference type="ARBA" id="ARBA00022884"/>
    </source>
</evidence>
<dbReference type="GO" id="GO:0016787">
    <property type="term" value="F:hydrolase activity"/>
    <property type="evidence" value="ECO:0007669"/>
    <property type="project" value="UniProtKB-KW"/>
</dbReference>
<dbReference type="SUPFAM" id="SSF142877">
    <property type="entry name" value="EndoU-like"/>
    <property type="match status" value="1"/>
</dbReference>
<keyword evidence="6 11" id="KW-0255">Endonuclease</keyword>
<reference evidence="13" key="1">
    <citation type="journal article" date="2023" name="G3 (Bethesda)">
        <title>Whole genome assembly and annotation of the endangered Caribbean coral Acropora cervicornis.</title>
        <authorList>
            <person name="Selwyn J.D."/>
            <person name="Vollmer S.V."/>
        </authorList>
    </citation>
    <scope>NUCLEOTIDE SEQUENCE</scope>
    <source>
        <strain evidence="13">K2</strain>
    </source>
</reference>
<evidence type="ECO:0000313" key="13">
    <source>
        <dbReference type="EMBL" id="KAK2562300.1"/>
    </source>
</evidence>